<keyword evidence="2" id="KW-1185">Reference proteome</keyword>
<sequence length="299" mass="32724">MGTKANDLLIGHYLDAARFMLFAGEIRDLFPRIKALDQRLLALHRFVHVLSDPDRGAAFIADRWVWSKDEVSDWETTPAHALQASEIAQVIKKFNDANPGHRLKAGSEHRDLGDQIWGWTHNAGVKTNAPEYLTKARVEIKRKAKDGTPRYPDLGDVIDPVTGQHAFQIGHGGPDLVALSAAALLFWPAALLPATIGLIEAERFQAVARFIEFLKKRFKGSGTITVAAPGLSAHGTGRAIDFRVHDRSGKKLHGAGGAANWRSSGFAAQLKAAMAVAPHFHGPLTAPDEPWHYFFDPDA</sequence>
<evidence type="ECO:0000313" key="1">
    <source>
        <dbReference type="EMBL" id="NMQ19178.1"/>
    </source>
</evidence>
<evidence type="ECO:0000313" key="2">
    <source>
        <dbReference type="Proteomes" id="UP000760480"/>
    </source>
</evidence>
<organism evidence="1 2">
    <name type="scientific">Candidatus Competibacter phosphatis</name>
    <dbReference type="NCBI Taxonomy" id="221280"/>
    <lineage>
        <taxon>Bacteria</taxon>
        <taxon>Pseudomonadati</taxon>
        <taxon>Pseudomonadota</taxon>
        <taxon>Gammaproteobacteria</taxon>
        <taxon>Candidatus Competibacteraceae</taxon>
        <taxon>Candidatus Competibacter</taxon>
    </lineage>
</organism>
<evidence type="ECO:0008006" key="3">
    <source>
        <dbReference type="Google" id="ProtNLM"/>
    </source>
</evidence>
<dbReference type="EMBL" id="SPMZ01000022">
    <property type="protein sequence ID" value="NMQ19178.1"/>
    <property type="molecule type" value="Genomic_DNA"/>
</dbReference>
<dbReference type="RefSeq" id="WP_169248438.1">
    <property type="nucleotide sequence ID" value="NZ_SPMZ01000022.1"/>
</dbReference>
<accession>A0ABX1TIG4</accession>
<comment type="caution">
    <text evidence="1">The sequence shown here is derived from an EMBL/GenBank/DDBJ whole genome shotgun (WGS) entry which is preliminary data.</text>
</comment>
<reference evidence="1 2" key="1">
    <citation type="submission" date="2019-03" db="EMBL/GenBank/DDBJ databases">
        <title>Metabolic reconstructions from genomes of highly enriched 'Candidatus Accumulibacter' and 'Candidatus Competibacter' bioreactor populations.</title>
        <authorList>
            <person name="Annavajhala M.K."/>
            <person name="Welles L."/>
            <person name="Abbas B."/>
            <person name="Sorokin D."/>
            <person name="Park H."/>
            <person name="Van Loosdrecht M."/>
            <person name="Chandran K."/>
        </authorList>
    </citation>
    <scope>NUCLEOTIDE SEQUENCE [LARGE SCALE GENOMIC DNA]</scope>
    <source>
        <strain evidence="1 2">SBR_G</strain>
    </source>
</reference>
<name>A0ABX1TIG4_9GAMM</name>
<gene>
    <name evidence="1" type="ORF">E4P82_08180</name>
</gene>
<dbReference type="Proteomes" id="UP000760480">
    <property type="component" value="Unassembled WGS sequence"/>
</dbReference>
<protein>
    <recommendedName>
        <fullName evidence="3">Peptidase M15B domain-containing protein</fullName>
    </recommendedName>
</protein>
<dbReference type="InterPro" id="IPR009045">
    <property type="entry name" value="Zn_M74/Hedgehog-like"/>
</dbReference>
<dbReference type="SUPFAM" id="SSF55166">
    <property type="entry name" value="Hedgehog/DD-peptidase"/>
    <property type="match status" value="1"/>
</dbReference>
<proteinExistence type="predicted"/>